<dbReference type="EMBL" id="CP133148">
    <property type="protein sequence ID" value="WVT04627.1"/>
    <property type="molecule type" value="Genomic_DNA"/>
</dbReference>
<keyword evidence="2" id="KW-1185">Reference proteome</keyword>
<evidence type="ECO:0000313" key="1">
    <source>
        <dbReference type="EMBL" id="WVT04627.1"/>
    </source>
</evidence>
<name>A0ABZ2BAS8_9HYPH</name>
<reference evidence="1" key="1">
    <citation type="submission" date="2023-08" db="EMBL/GenBank/DDBJ databases">
        <title>Complete genome sequence of Sinorhizobium chiapanecum ITTG S70 isolated from Acaciella angustissima nodules in Chiapas-Mexico.</title>
        <authorList>
            <person name="Rincon-Rosales R."/>
            <person name="Rogel M.A."/>
            <person name="Rincon-Medina C.I."/>
            <person name="Guerrero G."/>
            <person name="Manzano-Gomez L.A."/>
            <person name="Lopez-Lopez A."/>
            <person name="Rincon Molina F.A."/>
            <person name="Martinez-Romero E."/>
        </authorList>
    </citation>
    <scope>NUCLEOTIDE SEQUENCE</scope>
    <source>
        <strain evidence="1">ITTG S70</strain>
    </source>
</reference>
<gene>
    <name evidence="1" type="ORF">RB548_04235</name>
</gene>
<accession>A0ABZ2BAS8</accession>
<evidence type="ECO:0008006" key="3">
    <source>
        <dbReference type="Google" id="ProtNLM"/>
    </source>
</evidence>
<dbReference type="RefSeq" id="WP_331373788.1">
    <property type="nucleotide sequence ID" value="NZ_CP133148.1"/>
</dbReference>
<sequence length="514" mass="58905">MYEHLAGLTVEELKAKCADVLWRIENLYYILDKNGGTVLFKPNEAQRKLLSRMWHRNIVPKARQRGFSTLIQIIILDACLWNDNQKAAIIAQDQDTASKIMRNKIEFAYDRLPPWLRQQVPIVTDNVKEKIFANGSSIQVSTSARGDTLNWLHISEFGIICFESPLKAEKIVTGALAAAAQGKIFIESTAKGRDGAYYTMVMEALALAEAGKRLNRLQYRLHFASWWDADEYEMDPEGVIIDAKDAKYFDELEREIGRPISDAKRAWYVTTRKSDYADEHEKMWQEYPSTVREAFKVSVEGVILAKQMSIARSQNRITRVPYRPEIPVNTFWDLGVDDDIAIWFHQAVGLVDHFIDYFECSSEPYSFIMAEFQRRGYVYGHHFLPHDGDQRRPGALVIETPKEMLEGLGLKNVHIVPRTTDLMAVGIPALKEDFGNYVFDEEKCAQGILHLDNYRKSWNDNMGVWSDKPHKNGHQHAADAIRQKAQYRDEVRRLVSVGGMATRAVRRNRSGMAA</sequence>
<dbReference type="InterPro" id="IPR027417">
    <property type="entry name" value="P-loop_NTPase"/>
</dbReference>
<dbReference type="Gene3D" id="3.40.50.300">
    <property type="entry name" value="P-loop containing nucleotide triphosphate hydrolases"/>
    <property type="match status" value="1"/>
</dbReference>
<dbReference type="Proteomes" id="UP001432360">
    <property type="component" value="Chromosome"/>
</dbReference>
<protein>
    <recommendedName>
        <fullName evidence="3">Terminase</fullName>
    </recommendedName>
</protein>
<proteinExistence type="predicted"/>
<organism evidence="1 2">
    <name type="scientific">Sinorhizobium chiapasense</name>
    <dbReference type="NCBI Taxonomy" id="501572"/>
    <lineage>
        <taxon>Bacteria</taxon>
        <taxon>Pseudomonadati</taxon>
        <taxon>Pseudomonadota</taxon>
        <taxon>Alphaproteobacteria</taxon>
        <taxon>Hyphomicrobiales</taxon>
        <taxon>Rhizobiaceae</taxon>
        <taxon>Sinorhizobium/Ensifer group</taxon>
        <taxon>Sinorhizobium</taxon>
    </lineage>
</organism>
<evidence type="ECO:0000313" key="2">
    <source>
        <dbReference type="Proteomes" id="UP001432360"/>
    </source>
</evidence>